<evidence type="ECO:0000256" key="3">
    <source>
        <dbReference type="ARBA" id="ARBA00022448"/>
    </source>
</evidence>
<dbReference type="Pfam" id="PF25967">
    <property type="entry name" value="RND-MFP_C"/>
    <property type="match status" value="1"/>
</dbReference>
<feature type="domain" description="Multidrug resistance protein MdtA-like C-terminal permuted SH3" evidence="11">
    <location>
        <begin position="310"/>
        <end position="371"/>
    </location>
</feature>
<gene>
    <name evidence="12" type="ORF">ODI_03062</name>
    <name evidence="13" type="ORF">ODI_R4015</name>
</gene>
<keyword evidence="5" id="KW-0997">Cell inner membrane</keyword>
<proteinExistence type="inferred from homology"/>
<evidence type="ECO:0000256" key="2">
    <source>
        <dbReference type="ARBA" id="ARBA00009477"/>
    </source>
</evidence>
<feature type="domain" description="Multidrug resistance protein MdtA-like alpha-helical hairpin" evidence="8">
    <location>
        <begin position="116"/>
        <end position="186"/>
    </location>
</feature>
<dbReference type="InterPro" id="IPR006143">
    <property type="entry name" value="RND_pump_MFP"/>
</dbReference>
<dbReference type="Gene3D" id="2.40.50.100">
    <property type="match status" value="1"/>
</dbReference>
<dbReference type="RefSeq" id="WP_067750627.1">
    <property type="nucleotide sequence ID" value="NZ_LT907988.1"/>
</dbReference>
<dbReference type="InterPro" id="IPR058625">
    <property type="entry name" value="MdtA-like_BSH"/>
</dbReference>
<keyword evidence="3" id="KW-0813">Transport</keyword>
<dbReference type="Gene3D" id="2.40.420.20">
    <property type="match status" value="1"/>
</dbReference>
<comment type="subcellular location">
    <subcellularLocation>
        <location evidence="1">Cell membrane</location>
    </subcellularLocation>
</comment>
<feature type="domain" description="Multidrug resistance protein MdtA-like barrel-sandwich hybrid" evidence="9">
    <location>
        <begin position="76"/>
        <end position="219"/>
    </location>
</feature>
<dbReference type="OrthoDB" id="9783047at2"/>
<dbReference type="InterPro" id="IPR058627">
    <property type="entry name" value="MdtA-like_C"/>
</dbReference>
<dbReference type="EMBL" id="FLRC01000009">
    <property type="protein sequence ID" value="SBT24436.1"/>
    <property type="molecule type" value="Genomic_DNA"/>
</dbReference>
<dbReference type="InterPro" id="IPR058624">
    <property type="entry name" value="MdtA-like_HH"/>
</dbReference>
<dbReference type="SUPFAM" id="SSF111369">
    <property type="entry name" value="HlyD-like secretion proteins"/>
    <property type="match status" value="1"/>
</dbReference>
<dbReference type="Gene3D" id="1.10.287.470">
    <property type="entry name" value="Helix hairpin bin"/>
    <property type="match status" value="1"/>
</dbReference>
<dbReference type="PANTHER" id="PTHR30469">
    <property type="entry name" value="MULTIDRUG RESISTANCE PROTEIN MDTA"/>
    <property type="match status" value="1"/>
</dbReference>
<keyword evidence="4" id="KW-1003">Cell membrane</keyword>
<dbReference type="NCBIfam" id="TIGR01730">
    <property type="entry name" value="RND_mfp"/>
    <property type="match status" value="1"/>
</dbReference>
<name>A0A1C3JYW5_9BURK</name>
<evidence type="ECO:0000259" key="9">
    <source>
        <dbReference type="Pfam" id="PF25917"/>
    </source>
</evidence>
<evidence type="ECO:0000313" key="13">
    <source>
        <dbReference type="EMBL" id="SOE52236.1"/>
    </source>
</evidence>
<evidence type="ECO:0000313" key="14">
    <source>
        <dbReference type="Proteomes" id="UP000078558"/>
    </source>
</evidence>
<reference evidence="12 14" key="1">
    <citation type="submission" date="2016-06" db="EMBL/GenBank/DDBJ databases">
        <authorList>
            <person name="Kjaerup R.B."/>
            <person name="Dalgaard T.S."/>
            <person name="Juul-Madsen H.R."/>
        </authorList>
    </citation>
    <scope>NUCLEOTIDE SEQUENCE [LARGE SCALE GENOMIC DNA]</scope>
    <source>
        <strain evidence="12">Orrdi1</strain>
    </source>
</reference>
<comment type="similarity">
    <text evidence="2">Belongs to the membrane fusion protein (MFP) (TC 8.A.1) family.</text>
</comment>
<dbReference type="GO" id="GO:1990281">
    <property type="term" value="C:efflux pump complex"/>
    <property type="evidence" value="ECO:0007669"/>
    <property type="project" value="TreeGrafter"/>
</dbReference>
<evidence type="ECO:0000313" key="12">
    <source>
        <dbReference type="EMBL" id="SBT24436.1"/>
    </source>
</evidence>
<keyword evidence="6" id="KW-0472">Membrane</keyword>
<evidence type="ECO:0000259" key="11">
    <source>
        <dbReference type="Pfam" id="PF25967"/>
    </source>
</evidence>
<evidence type="ECO:0000259" key="8">
    <source>
        <dbReference type="Pfam" id="PF25876"/>
    </source>
</evidence>
<dbReference type="EMBL" id="LT907988">
    <property type="protein sequence ID" value="SOE52236.1"/>
    <property type="molecule type" value="Genomic_DNA"/>
</dbReference>
<evidence type="ECO:0000259" key="10">
    <source>
        <dbReference type="Pfam" id="PF25944"/>
    </source>
</evidence>
<dbReference type="STRING" id="1851544.ODI_03062"/>
<dbReference type="Pfam" id="PF25876">
    <property type="entry name" value="HH_MFP_RND"/>
    <property type="match status" value="1"/>
</dbReference>
<dbReference type="PROSITE" id="PS51318">
    <property type="entry name" value="TAT"/>
    <property type="match status" value="1"/>
</dbReference>
<dbReference type="Pfam" id="PF25944">
    <property type="entry name" value="Beta-barrel_RND"/>
    <property type="match status" value="1"/>
</dbReference>
<dbReference type="Pfam" id="PF25917">
    <property type="entry name" value="BSH_RND"/>
    <property type="match status" value="1"/>
</dbReference>
<evidence type="ECO:0000256" key="1">
    <source>
        <dbReference type="ARBA" id="ARBA00004236"/>
    </source>
</evidence>
<dbReference type="InterPro" id="IPR058626">
    <property type="entry name" value="MdtA-like_b-barrel"/>
</dbReference>
<evidence type="ECO:0000256" key="5">
    <source>
        <dbReference type="ARBA" id="ARBA00022519"/>
    </source>
</evidence>
<sequence length="414" mass="45123">MQQPSRFLTRRRLFLTAALLIALLAVWFFFFRAPASKAPTVGPSAWAGPVPVRVVPAVVEPLTMRVRAIGTVTPLNTVTVRSRVEGELTKLLFQEGQQVEAGQLLAQIDPRPYQVQLDQALGQQQQNQALLRNAELDLKRYQTLFKQDSIARQQLDSQQSLVRQYQGAQKTDQAQVDNAKLQLSFTRITAPIAGRIGLRVVDQGNLVSTGDTAGLAVITQTRPISVIFSVPEVQLAELMPQVRAGRKLVVEAWNSDDRTQLASGTLTTVDNRIDTSTGSLRLRAEFANQDDALFPNQFVNVRLQVRTLDDALTVPADAVQYGNRGPYVYAISADNKAAVRLLKLGPSDSGRVAVLEGLQAGENVVLEGIDRLSEGRVVRIVTETPAAGPATGAPGEGDAATPAQQQQQRRPRRG</sequence>
<accession>A0A1C3JYW5</accession>
<dbReference type="PANTHER" id="PTHR30469:SF12">
    <property type="entry name" value="MULTIDRUG RESISTANCE PROTEIN MDTA"/>
    <property type="match status" value="1"/>
</dbReference>
<feature type="compositionally biased region" description="Low complexity" evidence="7">
    <location>
        <begin position="385"/>
        <end position="408"/>
    </location>
</feature>
<evidence type="ECO:0000256" key="7">
    <source>
        <dbReference type="SAM" id="MobiDB-lite"/>
    </source>
</evidence>
<organism evidence="12 14">
    <name type="scientific">Orrella dioscoreae</name>
    <dbReference type="NCBI Taxonomy" id="1851544"/>
    <lineage>
        <taxon>Bacteria</taxon>
        <taxon>Pseudomonadati</taxon>
        <taxon>Pseudomonadota</taxon>
        <taxon>Betaproteobacteria</taxon>
        <taxon>Burkholderiales</taxon>
        <taxon>Alcaligenaceae</taxon>
        <taxon>Orrella</taxon>
    </lineage>
</organism>
<evidence type="ECO:0000256" key="4">
    <source>
        <dbReference type="ARBA" id="ARBA00022475"/>
    </source>
</evidence>
<dbReference type="InterPro" id="IPR006311">
    <property type="entry name" value="TAT_signal"/>
</dbReference>
<dbReference type="GO" id="GO:0015562">
    <property type="term" value="F:efflux transmembrane transporter activity"/>
    <property type="evidence" value="ECO:0007669"/>
    <property type="project" value="TreeGrafter"/>
</dbReference>
<dbReference type="Gene3D" id="2.40.30.170">
    <property type="match status" value="1"/>
</dbReference>
<dbReference type="Proteomes" id="UP000078558">
    <property type="component" value="Chromosome I"/>
</dbReference>
<feature type="region of interest" description="Disordered" evidence="7">
    <location>
        <begin position="385"/>
        <end position="414"/>
    </location>
</feature>
<reference evidence="13 14" key="2">
    <citation type="submission" date="2017-08" db="EMBL/GenBank/DDBJ databases">
        <authorList>
            <person name="de Groot N.N."/>
        </authorList>
    </citation>
    <scope>NUCLEOTIDE SEQUENCE [LARGE SCALE GENOMIC DNA]</scope>
    <source>
        <strain evidence="13">Orrdi1</strain>
    </source>
</reference>
<keyword evidence="14" id="KW-1185">Reference proteome</keyword>
<dbReference type="NCBIfam" id="NF008589">
    <property type="entry name" value="PRK11556.1"/>
    <property type="match status" value="1"/>
</dbReference>
<feature type="domain" description="Multidrug resistance protein MdtA-like beta-barrel" evidence="10">
    <location>
        <begin position="223"/>
        <end position="306"/>
    </location>
</feature>
<protein>
    <submittedName>
        <fullName evidence="12">Probable Co/Zn/Cd efflux system membrane fusion protein</fullName>
    </submittedName>
</protein>
<dbReference type="KEGG" id="odi:ODI_R4015"/>
<evidence type="ECO:0000256" key="6">
    <source>
        <dbReference type="ARBA" id="ARBA00023136"/>
    </source>
</evidence>
<dbReference type="AlphaFoldDB" id="A0A1C3JYW5"/>